<dbReference type="KEGG" id="ams:AMIS_28840"/>
<keyword evidence="1" id="KW-0732">Signal</keyword>
<sequence>MPWCLRVAAACVAVNLVGIAVSAQPAAASLAFDEKTGVGFVDKAHVQRAFGWSAAMMQENARHVMITSIRKQRYAATCSRAAPPGARKRTIRVTVTAATVISTRVTYQPRVKNQMTGIALTGRQSTTVSGVLPRPGQPCGARSGRWTHVDRTGTTIAVRARFGSRVVRLR</sequence>
<dbReference type="AlphaFoldDB" id="I0H517"/>
<evidence type="ECO:0000313" key="3">
    <source>
        <dbReference type="Proteomes" id="UP000007882"/>
    </source>
</evidence>
<dbReference type="HOGENOM" id="CLU_1567362_0_0_11"/>
<evidence type="ECO:0000256" key="1">
    <source>
        <dbReference type="SAM" id="SignalP"/>
    </source>
</evidence>
<organism evidence="2 3">
    <name type="scientific">Actinoplanes missouriensis (strain ATCC 14538 / DSM 43046 / CBS 188.64 / JCM 3121 / NBRC 102363 / NCIMB 12654 / NRRL B-3342 / UNCC 431)</name>
    <dbReference type="NCBI Taxonomy" id="512565"/>
    <lineage>
        <taxon>Bacteria</taxon>
        <taxon>Bacillati</taxon>
        <taxon>Actinomycetota</taxon>
        <taxon>Actinomycetes</taxon>
        <taxon>Micromonosporales</taxon>
        <taxon>Micromonosporaceae</taxon>
        <taxon>Actinoplanes</taxon>
    </lineage>
</organism>
<dbReference type="PATRIC" id="fig|512565.3.peg.2885"/>
<feature type="chain" id="PRO_5039659967" evidence="1">
    <location>
        <begin position="24"/>
        <end position="170"/>
    </location>
</feature>
<keyword evidence="3" id="KW-1185">Reference proteome</keyword>
<dbReference type="RefSeq" id="WP_014442999.1">
    <property type="nucleotide sequence ID" value="NC_017093.1"/>
</dbReference>
<dbReference type="EMBL" id="AP012319">
    <property type="protein sequence ID" value="BAL88104.1"/>
    <property type="molecule type" value="Genomic_DNA"/>
</dbReference>
<proteinExistence type="predicted"/>
<evidence type="ECO:0000313" key="2">
    <source>
        <dbReference type="EMBL" id="BAL88104.1"/>
    </source>
</evidence>
<protein>
    <submittedName>
        <fullName evidence="2">Uncharacterized protein</fullName>
    </submittedName>
</protein>
<dbReference type="Proteomes" id="UP000007882">
    <property type="component" value="Chromosome"/>
</dbReference>
<name>I0H517_ACTM4</name>
<gene>
    <name evidence="2" type="ordered locus">AMIS_28840</name>
</gene>
<reference evidence="2 3" key="1">
    <citation type="submission" date="2012-02" db="EMBL/GenBank/DDBJ databases">
        <title>Complete genome sequence of Actinoplanes missouriensis 431 (= NBRC 102363).</title>
        <authorList>
            <person name="Ohnishi Y."/>
            <person name="Ishikawa J."/>
            <person name="Sekine M."/>
            <person name="Hosoyama A."/>
            <person name="Harada T."/>
            <person name="Narita H."/>
            <person name="Hata T."/>
            <person name="Konno Y."/>
            <person name="Tutikane K."/>
            <person name="Fujita N."/>
            <person name="Horinouchi S."/>
            <person name="Hayakawa M."/>
        </authorList>
    </citation>
    <scope>NUCLEOTIDE SEQUENCE [LARGE SCALE GENOMIC DNA]</scope>
    <source>
        <strain evidence="3">ATCC 14538 / DSM 43046 / CBS 188.64 / JCM 3121 / NBRC 102363 / NCIMB 12654 / NRRL B-3342 / UNCC 431</strain>
    </source>
</reference>
<accession>I0H517</accession>
<feature type="signal peptide" evidence="1">
    <location>
        <begin position="1"/>
        <end position="23"/>
    </location>
</feature>
<dbReference type="STRING" id="512565.AMIS_28840"/>